<dbReference type="GO" id="GO:0006888">
    <property type="term" value="P:endoplasmic reticulum to Golgi vesicle-mediated transport"/>
    <property type="evidence" value="ECO:0007669"/>
    <property type="project" value="InterPro"/>
</dbReference>
<evidence type="ECO:0000313" key="2">
    <source>
        <dbReference type="EnsemblPlants" id="OGLUM04G17910.2"/>
    </source>
</evidence>
<dbReference type="Proteomes" id="UP000026961">
    <property type="component" value="Chromosome 4"/>
</dbReference>
<organism evidence="2">
    <name type="scientific">Oryza glumipatula</name>
    <dbReference type="NCBI Taxonomy" id="40148"/>
    <lineage>
        <taxon>Eukaryota</taxon>
        <taxon>Viridiplantae</taxon>
        <taxon>Streptophyta</taxon>
        <taxon>Embryophyta</taxon>
        <taxon>Tracheophyta</taxon>
        <taxon>Spermatophyta</taxon>
        <taxon>Magnoliopsida</taxon>
        <taxon>Liliopsida</taxon>
        <taxon>Poales</taxon>
        <taxon>Poaceae</taxon>
        <taxon>BOP clade</taxon>
        <taxon>Oryzoideae</taxon>
        <taxon>Oryzeae</taxon>
        <taxon>Oryzinae</taxon>
        <taxon>Oryza</taxon>
    </lineage>
</organism>
<accession>A0A0D9ZMU3</accession>
<sequence length="325" mass="35514">MESTRAASGIAHAATAAATVSLPIPHPYWLLPAALSSPARPGSTELTTKRTLSSSRPHRRRSGRPRRWGSGAVSRSRLTRCGAAAAQYNSLAGESLASAFVAVGFRLGWAFWARPTYEAGCANSPAQPSSPKGGRVEEIGEKLVQVLVEMASTACFAIVSKNDIPIYEAEVGSAPKKEDLAYQHQFILHAALDVVQDLAWSTNAMFLKSVDRFNDLVVSVYIFLNPLYLPGSRITSSHFDTKVRALARSLPVNSNLININSDRCVCGVMVRTANISRQLIGGRRRSRERFWEHTSSDEPIAACQVNQEMRCYTTKHTLARLITVT</sequence>
<dbReference type="EnsemblPlants" id="OGLUM04G17910.2">
    <property type="protein sequence ID" value="OGLUM04G17910.2"/>
    <property type="gene ID" value="OGLUM04G17910"/>
</dbReference>
<dbReference type="PANTHER" id="PTHR12403">
    <property type="entry name" value="TRAFFICKING PROTEIN PARTICLE COMPLEX SUBUNIT 2"/>
    <property type="match status" value="1"/>
</dbReference>
<evidence type="ECO:0000313" key="3">
    <source>
        <dbReference type="Proteomes" id="UP000026961"/>
    </source>
</evidence>
<evidence type="ECO:0008006" key="4">
    <source>
        <dbReference type="Google" id="ProtNLM"/>
    </source>
</evidence>
<dbReference type="Pfam" id="PF04628">
    <property type="entry name" value="Sedlin_N"/>
    <property type="match status" value="1"/>
</dbReference>
<dbReference type="Gene3D" id="3.30.450.70">
    <property type="match status" value="1"/>
</dbReference>
<proteinExistence type="predicted"/>
<dbReference type="AlphaFoldDB" id="A0A0D9ZMU3"/>
<keyword evidence="3" id="KW-1185">Reference proteome</keyword>
<dbReference type="InterPro" id="IPR006722">
    <property type="entry name" value="Sedlin"/>
</dbReference>
<evidence type="ECO:0000256" key="1">
    <source>
        <dbReference type="SAM" id="MobiDB-lite"/>
    </source>
</evidence>
<dbReference type="CDD" id="cd14825">
    <property type="entry name" value="TRAPPC2_sedlin"/>
    <property type="match status" value="1"/>
</dbReference>
<dbReference type="InterPro" id="IPR011012">
    <property type="entry name" value="Longin-like_dom_sf"/>
</dbReference>
<feature type="region of interest" description="Disordered" evidence="1">
    <location>
        <begin position="37"/>
        <end position="73"/>
    </location>
</feature>
<dbReference type="SUPFAM" id="SSF64356">
    <property type="entry name" value="SNARE-like"/>
    <property type="match status" value="1"/>
</dbReference>
<reference evidence="2" key="2">
    <citation type="submission" date="2018-05" db="EMBL/GenBank/DDBJ databases">
        <title>OgluRS3 (Oryza glumaepatula Reference Sequence Version 3).</title>
        <authorList>
            <person name="Zhang J."/>
            <person name="Kudrna D."/>
            <person name="Lee S."/>
            <person name="Talag J."/>
            <person name="Welchert J."/>
            <person name="Wing R.A."/>
        </authorList>
    </citation>
    <scope>NUCLEOTIDE SEQUENCE [LARGE SCALE GENOMIC DNA]</scope>
</reference>
<protein>
    <recommendedName>
        <fullName evidence="4">Trafficking protein particle complex subunit</fullName>
    </recommendedName>
</protein>
<dbReference type="Gramene" id="OGLUM04G17910.2">
    <property type="protein sequence ID" value="OGLUM04G17910.2"/>
    <property type="gene ID" value="OGLUM04G17910"/>
</dbReference>
<reference evidence="2" key="1">
    <citation type="submission" date="2015-04" db="UniProtKB">
        <authorList>
            <consortium name="EnsemblPlants"/>
        </authorList>
    </citation>
    <scope>IDENTIFICATION</scope>
</reference>
<dbReference type="GO" id="GO:0005737">
    <property type="term" value="C:cytoplasm"/>
    <property type="evidence" value="ECO:0007669"/>
    <property type="project" value="GOC"/>
</dbReference>
<feature type="compositionally biased region" description="Basic residues" evidence="1">
    <location>
        <begin position="56"/>
        <end position="67"/>
    </location>
</feature>
<name>A0A0D9ZMU3_9ORYZ</name>